<gene>
    <name evidence="9" type="ORF">SAMN04487950_1569</name>
</gene>
<dbReference type="Gene3D" id="3.40.190.80">
    <property type="match status" value="1"/>
</dbReference>
<protein>
    <recommendedName>
        <fullName evidence="2">fructose-bisphosphatase</fullName>
        <ecNumber evidence="2">3.1.3.11</ecNumber>
    </recommendedName>
</protein>
<keyword evidence="5 8" id="KW-0460">Magnesium</keyword>
<keyword evidence="3 8" id="KW-0479">Metal-binding</keyword>
<dbReference type="GO" id="GO:0042132">
    <property type="term" value="F:fructose 1,6-bisphosphate 1-phosphatase activity"/>
    <property type="evidence" value="ECO:0007669"/>
    <property type="project" value="UniProtKB-EC"/>
</dbReference>
<proteinExistence type="inferred from homology"/>
<dbReference type="PRINTS" id="PR00377">
    <property type="entry name" value="IMPHPHTASES"/>
</dbReference>
<evidence type="ECO:0000313" key="10">
    <source>
        <dbReference type="Proteomes" id="UP000199607"/>
    </source>
</evidence>
<dbReference type="EC" id="3.1.3.11" evidence="2"/>
<feature type="binding site" evidence="8">
    <location>
        <position position="214"/>
    </location>
    <ligand>
        <name>Mg(2+)</name>
        <dbReference type="ChEBI" id="CHEBI:18420"/>
        <label>1</label>
        <note>catalytic</note>
    </ligand>
</feature>
<dbReference type="Gene3D" id="3.30.540.10">
    <property type="entry name" value="Fructose-1,6-Bisphosphatase, subunit A, domain 1"/>
    <property type="match status" value="1"/>
</dbReference>
<feature type="binding site" evidence="8">
    <location>
        <position position="90"/>
    </location>
    <ligand>
        <name>Mg(2+)</name>
        <dbReference type="ChEBI" id="CHEBI:18420"/>
        <label>2</label>
    </ligand>
</feature>
<dbReference type="Pfam" id="PF00459">
    <property type="entry name" value="Inositol_P"/>
    <property type="match status" value="1"/>
</dbReference>
<dbReference type="Proteomes" id="UP000199607">
    <property type="component" value="Unassembled WGS sequence"/>
</dbReference>
<dbReference type="GO" id="GO:0007165">
    <property type="term" value="P:signal transduction"/>
    <property type="evidence" value="ECO:0007669"/>
    <property type="project" value="TreeGrafter"/>
</dbReference>
<sequence>MSEDADRATVAVRAAEAGAAVAAAAFRQGIDVETKDGKTDVVTQADRDTQRRVIEVVEESFADDTVVGEEGEARKEVPDDGPAWVVDPIDGTNNFVRNIRVWATSVAATRDGEPVASANVLPACGDVYTADADGAYLNGTSVSVSDVSDPERATVVPTFWWDFDHREEYAAATRAIVERFGDLRRFGSAQVTLSMVASGSLEGTITNEQTNPWDTIAGVHMIRQAGGTVTDLHGNRWRHDSTGLVASNGAVHDDVLEAARAIEGLDD</sequence>
<reference evidence="10" key="1">
    <citation type="submission" date="2016-10" db="EMBL/GenBank/DDBJ databases">
        <authorList>
            <person name="Varghese N."/>
            <person name="Submissions S."/>
        </authorList>
    </citation>
    <scope>NUCLEOTIDE SEQUENCE [LARGE SCALE GENOMIC DNA]</scope>
    <source>
        <strain evidence="10">CGMCC 1.7738</strain>
    </source>
</reference>
<dbReference type="CDD" id="cd01637">
    <property type="entry name" value="IMPase_like"/>
    <property type="match status" value="1"/>
</dbReference>
<keyword evidence="10" id="KW-1185">Reference proteome</keyword>
<comment type="cofactor">
    <cofactor evidence="8">
        <name>Mg(2+)</name>
        <dbReference type="ChEBI" id="CHEBI:18420"/>
    </cofactor>
</comment>
<dbReference type="RefSeq" id="WP_089867863.1">
    <property type="nucleotide sequence ID" value="NZ_FOTC01000001.1"/>
</dbReference>
<dbReference type="GO" id="GO:0006020">
    <property type="term" value="P:inositol metabolic process"/>
    <property type="evidence" value="ECO:0007669"/>
    <property type="project" value="TreeGrafter"/>
</dbReference>
<dbReference type="EMBL" id="FOTC01000001">
    <property type="protein sequence ID" value="SFK87489.1"/>
    <property type="molecule type" value="Genomic_DNA"/>
</dbReference>
<evidence type="ECO:0000256" key="8">
    <source>
        <dbReference type="PIRSR" id="PIRSR600760-2"/>
    </source>
</evidence>
<evidence type="ECO:0000256" key="5">
    <source>
        <dbReference type="ARBA" id="ARBA00022842"/>
    </source>
</evidence>
<dbReference type="PANTHER" id="PTHR20854">
    <property type="entry name" value="INOSITOL MONOPHOSPHATASE"/>
    <property type="match status" value="1"/>
</dbReference>
<evidence type="ECO:0000256" key="6">
    <source>
        <dbReference type="ARBA" id="ARBA00023277"/>
    </source>
</evidence>
<dbReference type="InterPro" id="IPR000760">
    <property type="entry name" value="Inositol_monophosphatase-like"/>
</dbReference>
<dbReference type="InterPro" id="IPR020583">
    <property type="entry name" value="Inositol_monoP_metal-BS"/>
</dbReference>
<evidence type="ECO:0000256" key="7">
    <source>
        <dbReference type="ARBA" id="ARBA00038103"/>
    </source>
</evidence>
<dbReference type="GO" id="GO:0008934">
    <property type="term" value="F:inositol monophosphate 1-phosphatase activity"/>
    <property type="evidence" value="ECO:0007669"/>
    <property type="project" value="TreeGrafter"/>
</dbReference>
<dbReference type="AlphaFoldDB" id="A0A1I4D3Z9"/>
<keyword evidence="4" id="KW-0378">Hydrolase</keyword>
<feature type="binding site" evidence="8">
    <location>
        <position position="69"/>
    </location>
    <ligand>
        <name>Mg(2+)</name>
        <dbReference type="ChEBI" id="CHEBI:18420"/>
        <label>1</label>
        <note>catalytic</note>
    </ligand>
</feature>
<comment type="similarity">
    <text evidence="7">Belongs to the inositol monophosphatase superfamily. FBPase class 4 family.</text>
</comment>
<evidence type="ECO:0000313" key="9">
    <source>
        <dbReference type="EMBL" id="SFK87489.1"/>
    </source>
</evidence>
<dbReference type="PROSITE" id="PS00629">
    <property type="entry name" value="IMP_1"/>
    <property type="match status" value="1"/>
</dbReference>
<evidence type="ECO:0000256" key="4">
    <source>
        <dbReference type="ARBA" id="ARBA00022801"/>
    </source>
</evidence>
<feature type="binding site" evidence="8">
    <location>
        <position position="89"/>
    </location>
    <ligand>
        <name>Mg(2+)</name>
        <dbReference type="ChEBI" id="CHEBI:18420"/>
        <label>1</label>
        <note>catalytic</note>
    </ligand>
</feature>
<feature type="binding site" evidence="8">
    <location>
        <position position="87"/>
    </location>
    <ligand>
        <name>Mg(2+)</name>
        <dbReference type="ChEBI" id="CHEBI:18420"/>
        <label>1</label>
        <note>catalytic</note>
    </ligand>
</feature>
<dbReference type="SUPFAM" id="SSF56655">
    <property type="entry name" value="Carbohydrate phosphatase"/>
    <property type="match status" value="1"/>
</dbReference>
<evidence type="ECO:0000256" key="1">
    <source>
        <dbReference type="ARBA" id="ARBA00001273"/>
    </source>
</evidence>
<evidence type="ECO:0000256" key="2">
    <source>
        <dbReference type="ARBA" id="ARBA00013093"/>
    </source>
</evidence>
<keyword evidence="6" id="KW-0119">Carbohydrate metabolism</keyword>
<organism evidence="9 10">
    <name type="scientific">Halogranum rubrum</name>
    <dbReference type="NCBI Taxonomy" id="553466"/>
    <lineage>
        <taxon>Archaea</taxon>
        <taxon>Methanobacteriati</taxon>
        <taxon>Methanobacteriota</taxon>
        <taxon>Stenosarchaea group</taxon>
        <taxon>Halobacteria</taxon>
        <taxon>Halobacteriales</taxon>
        <taxon>Haloferacaceae</taxon>
    </lineage>
</organism>
<name>A0A1I4D3Z9_9EURY</name>
<dbReference type="GO" id="GO:0046872">
    <property type="term" value="F:metal ion binding"/>
    <property type="evidence" value="ECO:0007669"/>
    <property type="project" value="UniProtKB-KW"/>
</dbReference>
<dbReference type="STRING" id="553466.SAMN04487950_1569"/>
<dbReference type="PANTHER" id="PTHR20854:SF4">
    <property type="entry name" value="INOSITOL-1-MONOPHOSPHATASE-RELATED"/>
    <property type="match status" value="1"/>
</dbReference>
<accession>A0A1I4D3Z9</accession>
<comment type="catalytic activity">
    <reaction evidence="1">
        <text>beta-D-fructose 1,6-bisphosphate + H2O = beta-D-fructose 6-phosphate + phosphate</text>
        <dbReference type="Rhea" id="RHEA:11064"/>
        <dbReference type="ChEBI" id="CHEBI:15377"/>
        <dbReference type="ChEBI" id="CHEBI:32966"/>
        <dbReference type="ChEBI" id="CHEBI:43474"/>
        <dbReference type="ChEBI" id="CHEBI:57634"/>
        <dbReference type="EC" id="3.1.3.11"/>
    </reaction>
</comment>
<evidence type="ECO:0000256" key="3">
    <source>
        <dbReference type="ARBA" id="ARBA00022723"/>
    </source>
</evidence>